<dbReference type="Pfam" id="PF00436">
    <property type="entry name" value="SSB"/>
    <property type="match status" value="1"/>
</dbReference>
<dbReference type="InterPro" id="IPR012340">
    <property type="entry name" value="NA-bd_OB-fold"/>
</dbReference>
<name>A0A939PJ85_9ACTN</name>
<dbReference type="InterPro" id="IPR000424">
    <property type="entry name" value="Primosome_PriB/ssb"/>
</dbReference>
<dbReference type="CDD" id="cd04496">
    <property type="entry name" value="SSB_OBF"/>
    <property type="match status" value="1"/>
</dbReference>
<sequence length="116" mass="13005">MSINHINTVALLGRLADDPARRPLPAGGTVTVWRLIVDRPKEPGRRRRVDAIACAAFDLRLHDQAATWRRGDLIEVQGALRRRFWNAEEFTYGRYEVEIHEAALVAVAPAPLPTNA</sequence>
<dbReference type="SUPFAM" id="SSF50249">
    <property type="entry name" value="Nucleic acid-binding proteins"/>
    <property type="match status" value="1"/>
</dbReference>
<dbReference type="EMBL" id="JAGEOJ010000009">
    <property type="protein sequence ID" value="MBO2450199.1"/>
    <property type="molecule type" value="Genomic_DNA"/>
</dbReference>
<reference evidence="3" key="1">
    <citation type="submission" date="2021-03" db="EMBL/GenBank/DDBJ databases">
        <authorList>
            <person name="Kanchanasin P."/>
            <person name="Saeng-In P."/>
            <person name="Phongsopitanun W."/>
            <person name="Yuki M."/>
            <person name="Kudo T."/>
            <person name="Ohkuma M."/>
            <person name="Tanasupawat S."/>
        </authorList>
    </citation>
    <scope>NUCLEOTIDE SEQUENCE</scope>
    <source>
        <strain evidence="3">GKU 128</strain>
    </source>
</reference>
<dbReference type="RefSeq" id="WP_208258049.1">
    <property type="nucleotide sequence ID" value="NZ_JAGEOJ010000009.1"/>
</dbReference>
<accession>A0A939PJ85</accession>
<evidence type="ECO:0000256" key="2">
    <source>
        <dbReference type="PROSITE-ProRule" id="PRU00252"/>
    </source>
</evidence>
<proteinExistence type="predicted"/>
<dbReference type="GO" id="GO:0003697">
    <property type="term" value="F:single-stranded DNA binding"/>
    <property type="evidence" value="ECO:0007669"/>
    <property type="project" value="InterPro"/>
</dbReference>
<keyword evidence="1 2" id="KW-0238">DNA-binding</keyword>
<dbReference type="Proteomes" id="UP000669179">
    <property type="component" value="Unassembled WGS sequence"/>
</dbReference>
<evidence type="ECO:0000256" key="1">
    <source>
        <dbReference type="ARBA" id="ARBA00023125"/>
    </source>
</evidence>
<gene>
    <name evidence="3" type="ORF">J4573_24060</name>
</gene>
<protein>
    <submittedName>
        <fullName evidence="3">Single-stranded DNA-binding protein</fullName>
    </submittedName>
</protein>
<dbReference type="PROSITE" id="PS50935">
    <property type="entry name" value="SSB"/>
    <property type="match status" value="1"/>
</dbReference>
<keyword evidence="4" id="KW-1185">Reference proteome</keyword>
<evidence type="ECO:0000313" key="4">
    <source>
        <dbReference type="Proteomes" id="UP000669179"/>
    </source>
</evidence>
<dbReference type="Gene3D" id="2.40.50.140">
    <property type="entry name" value="Nucleic acid-binding proteins"/>
    <property type="match status" value="1"/>
</dbReference>
<evidence type="ECO:0000313" key="3">
    <source>
        <dbReference type="EMBL" id="MBO2450199.1"/>
    </source>
</evidence>
<comment type="caution">
    <text evidence="3">The sequence shown here is derived from an EMBL/GenBank/DDBJ whole genome shotgun (WGS) entry which is preliminary data.</text>
</comment>
<organism evidence="3 4">
    <name type="scientific">Actinomadura barringtoniae</name>
    <dbReference type="NCBI Taxonomy" id="1427535"/>
    <lineage>
        <taxon>Bacteria</taxon>
        <taxon>Bacillati</taxon>
        <taxon>Actinomycetota</taxon>
        <taxon>Actinomycetes</taxon>
        <taxon>Streptosporangiales</taxon>
        <taxon>Thermomonosporaceae</taxon>
        <taxon>Actinomadura</taxon>
    </lineage>
</organism>
<dbReference type="AlphaFoldDB" id="A0A939PJ85"/>